<keyword evidence="8" id="KW-1185">Reference proteome</keyword>
<dbReference type="Gene3D" id="1.10.10.10">
    <property type="entry name" value="Winged helix-like DNA-binding domain superfamily/Winged helix DNA-binding domain"/>
    <property type="match status" value="1"/>
</dbReference>
<dbReference type="AlphaFoldDB" id="A0A518BUT3"/>
<accession>A0A518BUT3</accession>
<dbReference type="PROSITE" id="PS50043">
    <property type="entry name" value="HTH_LUXR_2"/>
    <property type="match status" value="1"/>
</dbReference>
<organism evidence="7 8">
    <name type="scientific">Mucisphaera calidilacus</name>
    <dbReference type="NCBI Taxonomy" id="2527982"/>
    <lineage>
        <taxon>Bacteria</taxon>
        <taxon>Pseudomonadati</taxon>
        <taxon>Planctomycetota</taxon>
        <taxon>Phycisphaerae</taxon>
        <taxon>Phycisphaerales</taxon>
        <taxon>Phycisphaeraceae</taxon>
        <taxon>Mucisphaera</taxon>
    </lineage>
</organism>
<dbReference type="SUPFAM" id="SSF46894">
    <property type="entry name" value="C-terminal effector domain of the bipartite response regulators"/>
    <property type="match status" value="1"/>
</dbReference>
<dbReference type="Pfam" id="PF00196">
    <property type="entry name" value="GerE"/>
    <property type="match status" value="1"/>
</dbReference>
<dbReference type="GO" id="GO:0006355">
    <property type="term" value="P:regulation of DNA-templated transcription"/>
    <property type="evidence" value="ECO:0007669"/>
    <property type="project" value="InterPro"/>
</dbReference>
<dbReference type="PROSITE" id="PS00622">
    <property type="entry name" value="HTH_LUXR_1"/>
    <property type="match status" value="1"/>
</dbReference>
<protein>
    <submittedName>
        <fullName evidence="7">Response regulator protein TmoT</fullName>
    </submittedName>
</protein>
<dbReference type="GO" id="GO:0000160">
    <property type="term" value="P:phosphorelay signal transduction system"/>
    <property type="evidence" value="ECO:0007669"/>
    <property type="project" value="InterPro"/>
</dbReference>
<gene>
    <name evidence="7" type="primary">tmoT</name>
    <name evidence="7" type="ORF">Pan265_05590</name>
</gene>
<dbReference type="Proteomes" id="UP000320386">
    <property type="component" value="Chromosome"/>
</dbReference>
<keyword evidence="2" id="KW-0238">DNA-binding</keyword>
<dbReference type="InterPro" id="IPR001789">
    <property type="entry name" value="Sig_transdc_resp-reg_receiver"/>
</dbReference>
<dbReference type="InterPro" id="IPR000792">
    <property type="entry name" value="Tscrpt_reg_LuxR_C"/>
</dbReference>
<evidence type="ECO:0000313" key="7">
    <source>
        <dbReference type="EMBL" id="QDU70726.1"/>
    </source>
</evidence>
<evidence type="ECO:0000313" key="8">
    <source>
        <dbReference type="Proteomes" id="UP000320386"/>
    </source>
</evidence>
<feature type="domain" description="Response regulatory" evidence="6">
    <location>
        <begin position="8"/>
        <end position="122"/>
    </location>
</feature>
<evidence type="ECO:0000259" key="5">
    <source>
        <dbReference type="PROSITE" id="PS50043"/>
    </source>
</evidence>
<evidence type="ECO:0000256" key="4">
    <source>
        <dbReference type="PROSITE-ProRule" id="PRU00169"/>
    </source>
</evidence>
<evidence type="ECO:0000256" key="2">
    <source>
        <dbReference type="ARBA" id="ARBA00023125"/>
    </source>
</evidence>
<evidence type="ECO:0000256" key="1">
    <source>
        <dbReference type="ARBA" id="ARBA00023015"/>
    </source>
</evidence>
<evidence type="ECO:0000256" key="3">
    <source>
        <dbReference type="ARBA" id="ARBA00023163"/>
    </source>
</evidence>
<keyword evidence="1" id="KW-0805">Transcription regulation</keyword>
<dbReference type="KEGG" id="mcad:Pan265_05590"/>
<dbReference type="PANTHER" id="PTHR44688">
    <property type="entry name" value="DNA-BINDING TRANSCRIPTIONAL ACTIVATOR DEVR_DOSR"/>
    <property type="match status" value="1"/>
</dbReference>
<dbReference type="SMART" id="SM00421">
    <property type="entry name" value="HTH_LUXR"/>
    <property type="match status" value="1"/>
</dbReference>
<proteinExistence type="predicted"/>
<dbReference type="PROSITE" id="PS50110">
    <property type="entry name" value="RESPONSE_REGULATORY"/>
    <property type="match status" value="1"/>
</dbReference>
<dbReference type="EMBL" id="CP036280">
    <property type="protein sequence ID" value="QDU70726.1"/>
    <property type="molecule type" value="Genomic_DNA"/>
</dbReference>
<dbReference type="InterPro" id="IPR011006">
    <property type="entry name" value="CheY-like_superfamily"/>
</dbReference>
<keyword evidence="3" id="KW-0804">Transcription</keyword>
<dbReference type="InterPro" id="IPR036388">
    <property type="entry name" value="WH-like_DNA-bd_sf"/>
</dbReference>
<dbReference type="SMART" id="SM00448">
    <property type="entry name" value="REC"/>
    <property type="match status" value="1"/>
</dbReference>
<name>A0A518BUT3_9BACT</name>
<feature type="domain" description="HTH luxR-type" evidence="5">
    <location>
        <begin position="138"/>
        <end position="203"/>
    </location>
</feature>
<dbReference type="InterPro" id="IPR016032">
    <property type="entry name" value="Sig_transdc_resp-reg_C-effctor"/>
</dbReference>
<reference evidence="7 8" key="1">
    <citation type="submission" date="2019-02" db="EMBL/GenBank/DDBJ databases">
        <title>Deep-cultivation of Planctomycetes and their phenomic and genomic characterization uncovers novel biology.</title>
        <authorList>
            <person name="Wiegand S."/>
            <person name="Jogler M."/>
            <person name="Boedeker C."/>
            <person name="Pinto D."/>
            <person name="Vollmers J."/>
            <person name="Rivas-Marin E."/>
            <person name="Kohn T."/>
            <person name="Peeters S.H."/>
            <person name="Heuer A."/>
            <person name="Rast P."/>
            <person name="Oberbeckmann S."/>
            <person name="Bunk B."/>
            <person name="Jeske O."/>
            <person name="Meyerdierks A."/>
            <person name="Storesund J.E."/>
            <person name="Kallscheuer N."/>
            <person name="Luecker S."/>
            <person name="Lage O.M."/>
            <person name="Pohl T."/>
            <person name="Merkel B.J."/>
            <person name="Hornburger P."/>
            <person name="Mueller R.-W."/>
            <person name="Bruemmer F."/>
            <person name="Labrenz M."/>
            <person name="Spormann A.M."/>
            <person name="Op den Camp H."/>
            <person name="Overmann J."/>
            <person name="Amann R."/>
            <person name="Jetten M.S.M."/>
            <person name="Mascher T."/>
            <person name="Medema M.H."/>
            <person name="Devos D.P."/>
            <person name="Kaster A.-K."/>
            <person name="Ovreas L."/>
            <person name="Rohde M."/>
            <person name="Galperin M.Y."/>
            <person name="Jogler C."/>
        </authorList>
    </citation>
    <scope>NUCLEOTIDE SEQUENCE [LARGE SCALE GENOMIC DNA]</scope>
    <source>
        <strain evidence="7 8">Pan265</strain>
    </source>
</reference>
<dbReference type="Gene3D" id="3.40.50.2300">
    <property type="match status" value="1"/>
</dbReference>
<dbReference type="SUPFAM" id="SSF52172">
    <property type="entry name" value="CheY-like"/>
    <property type="match status" value="1"/>
</dbReference>
<dbReference type="PANTHER" id="PTHR44688:SF16">
    <property type="entry name" value="DNA-BINDING TRANSCRIPTIONAL ACTIVATOR DEVR_DOSR"/>
    <property type="match status" value="1"/>
</dbReference>
<comment type="caution">
    <text evidence="4">Lacks conserved residue(s) required for the propagation of feature annotation.</text>
</comment>
<dbReference type="Pfam" id="PF00072">
    <property type="entry name" value="Response_reg"/>
    <property type="match status" value="1"/>
</dbReference>
<dbReference type="GO" id="GO:0003677">
    <property type="term" value="F:DNA binding"/>
    <property type="evidence" value="ECO:0007669"/>
    <property type="project" value="UniProtKB-KW"/>
</dbReference>
<sequence>MPSLLRYPVYLIDGDPEIRESVGGWLDWAGYRSELYDSAEAFLANVGADASGCLLLAARLPGMDGVAFIEQLGREHARLKVIMISGLAGIPDAVRSIKAGALDFLEKPLSRDELINRVRDALRLFAEQEKEREEVLELHERMQTLTPREVTVMGMVVQGMLNKQIAEELGLSQKTVEVHRSHVMHKMRASCLANLIRMVMKVETSDLIPVAG</sequence>
<dbReference type="RefSeq" id="WP_145444880.1">
    <property type="nucleotide sequence ID" value="NZ_CP036280.1"/>
</dbReference>
<dbReference type="OrthoDB" id="271936at2"/>
<dbReference type="CDD" id="cd06170">
    <property type="entry name" value="LuxR_C_like"/>
    <property type="match status" value="1"/>
</dbReference>
<evidence type="ECO:0000259" key="6">
    <source>
        <dbReference type="PROSITE" id="PS50110"/>
    </source>
</evidence>
<dbReference type="PRINTS" id="PR00038">
    <property type="entry name" value="HTHLUXR"/>
</dbReference>